<keyword evidence="3" id="KW-1185">Reference proteome</keyword>
<feature type="transmembrane region" description="Helical" evidence="1">
    <location>
        <begin position="16"/>
        <end position="41"/>
    </location>
</feature>
<feature type="transmembrane region" description="Helical" evidence="1">
    <location>
        <begin position="53"/>
        <end position="77"/>
    </location>
</feature>
<comment type="caution">
    <text evidence="2">The sequence shown here is derived from an EMBL/GenBank/DDBJ whole genome shotgun (WGS) entry which is preliminary data.</text>
</comment>
<dbReference type="Proteomes" id="UP000648352">
    <property type="component" value="Unassembled WGS sequence"/>
</dbReference>
<keyword evidence="1" id="KW-1133">Transmembrane helix</keyword>
<evidence type="ECO:0000313" key="2">
    <source>
        <dbReference type="EMBL" id="MBD7956661.1"/>
    </source>
</evidence>
<accession>A0ABR8RZL1</accession>
<organism evidence="2 3">
    <name type="scientific">Microbacterium pullorum</name>
    <dbReference type="NCBI Taxonomy" id="2762236"/>
    <lineage>
        <taxon>Bacteria</taxon>
        <taxon>Bacillati</taxon>
        <taxon>Actinomycetota</taxon>
        <taxon>Actinomycetes</taxon>
        <taxon>Micrococcales</taxon>
        <taxon>Microbacteriaceae</taxon>
        <taxon>Microbacterium</taxon>
    </lineage>
</organism>
<evidence type="ECO:0000256" key="1">
    <source>
        <dbReference type="SAM" id="Phobius"/>
    </source>
</evidence>
<gene>
    <name evidence="2" type="ORF">H9651_03320</name>
</gene>
<protein>
    <submittedName>
        <fullName evidence="2">Bacitracin resistance protein</fullName>
    </submittedName>
</protein>
<sequence length="115" mass="12068">MTAAAPTTRRTALPTWLVAVIAGAFLLLYAFVFWTALGFLLQQAGGTAGLTGYGWFVLLLPVVFPPAVFAAALAIGWKRPAPAYLAVMLTGLAFVAVFWLDVLAYAAASSALYGV</sequence>
<keyword evidence="1" id="KW-0812">Transmembrane</keyword>
<evidence type="ECO:0000313" key="3">
    <source>
        <dbReference type="Proteomes" id="UP000648352"/>
    </source>
</evidence>
<keyword evidence="1" id="KW-0472">Membrane</keyword>
<dbReference type="RefSeq" id="WP_191717686.1">
    <property type="nucleotide sequence ID" value="NZ_JACSQP010000002.1"/>
</dbReference>
<dbReference type="EMBL" id="JACSQP010000002">
    <property type="protein sequence ID" value="MBD7956661.1"/>
    <property type="molecule type" value="Genomic_DNA"/>
</dbReference>
<proteinExistence type="predicted"/>
<name>A0ABR8RZL1_9MICO</name>
<feature type="transmembrane region" description="Helical" evidence="1">
    <location>
        <begin position="83"/>
        <end position="108"/>
    </location>
</feature>
<reference evidence="2 3" key="1">
    <citation type="submission" date="2020-08" db="EMBL/GenBank/DDBJ databases">
        <title>A Genomic Blueprint of the Chicken Gut Microbiome.</title>
        <authorList>
            <person name="Gilroy R."/>
            <person name="Ravi A."/>
            <person name="Getino M."/>
            <person name="Pursley I."/>
            <person name="Horton D.L."/>
            <person name="Alikhan N.-F."/>
            <person name="Baker D."/>
            <person name="Gharbi K."/>
            <person name="Hall N."/>
            <person name="Watson M."/>
            <person name="Adriaenssens E.M."/>
            <person name="Foster-Nyarko E."/>
            <person name="Jarju S."/>
            <person name="Secka A."/>
            <person name="Antonio M."/>
            <person name="Oren A."/>
            <person name="Chaudhuri R."/>
            <person name="La Ragione R.M."/>
            <person name="Hildebrand F."/>
            <person name="Pallen M.J."/>
        </authorList>
    </citation>
    <scope>NUCLEOTIDE SEQUENCE [LARGE SCALE GENOMIC DNA]</scope>
    <source>
        <strain evidence="2 3">Sa4CUA7</strain>
    </source>
</reference>